<reference evidence="2" key="2">
    <citation type="submission" date="2025-08" db="UniProtKB">
        <authorList>
            <consortium name="RefSeq"/>
        </authorList>
    </citation>
    <scope>IDENTIFICATION</scope>
</reference>
<reference evidence="1" key="1">
    <citation type="submission" date="2025-05" db="UniProtKB">
        <authorList>
            <consortium name="RefSeq"/>
        </authorList>
    </citation>
    <scope>NUCLEOTIDE SEQUENCE [LARGE SCALE GENOMIC DNA]</scope>
</reference>
<name>A0AB39ZXZ2_DROSZ</name>
<dbReference type="GeneID" id="108021237"/>
<gene>
    <name evidence="2" type="primary">LOC108021237</name>
</gene>
<evidence type="ECO:0000313" key="1">
    <source>
        <dbReference type="Proteomes" id="UP001652628"/>
    </source>
</evidence>
<dbReference type="Proteomes" id="UP001652628">
    <property type="component" value="Chromosome 2L"/>
</dbReference>
<accession>A0AB39ZXZ2</accession>
<dbReference type="AlphaFoldDB" id="A0AB39ZXZ2"/>
<dbReference type="RefSeq" id="XP_016945335.3">
    <property type="nucleotide sequence ID" value="XM_017089846.4"/>
</dbReference>
<keyword evidence="1" id="KW-1185">Reference proteome</keyword>
<protein>
    <submittedName>
        <fullName evidence="2">Keratin-associated protein 17-1</fullName>
    </submittedName>
</protein>
<sequence>MSCAAPRCRTPCGPCVSGCKPYGGGGCCGSGCRSGCGGGCGSGCGSGCGGGCGGGCCSGSCGGSCGASCGGCCGPPPCAVVSYRLTCGPVGPLLPCMKCTCNCGCNGSCAPPFYYVPNKCQNCWEWGCFGPLY</sequence>
<evidence type="ECO:0000313" key="2">
    <source>
        <dbReference type="RefSeq" id="XP_016945335.3"/>
    </source>
</evidence>
<organism evidence="1 2">
    <name type="scientific">Drosophila suzukii</name>
    <name type="common">Spotted-wing drosophila fruit fly</name>
    <dbReference type="NCBI Taxonomy" id="28584"/>
    <lineage>
        <taxon>Eukaryota</taxon>
        <taxon>Metazoa</taxon>
        <taxon>Ecdysozoa</taxon>
        <taxon>Arthropoda</taxon>
        <taxon>Hexapoda</taxon>
        <taxon>Insecta</taxon>
        <taxon>Pterygota</taxon>
        <taxon>Neoptera</taxon>
        <taxon>Endopterygota</taxon>
        <taxon>Diptera</taxon>
        <taxon>Brachycera</taxon>
        <taxon>Muscomorpha</taxon>
        <taxon>Ephydroidea</taxon>
        <taxon>Drosophilidae</taxon>
        <taxon>Drosophila</taxon>
        <taxon>Sophophora</taxon>
    </lineage>
</organism>
<proteinExistence type="predicted"/>